<evidence type="ECO:0000256" key="1">
    <source>
        <dbReference type="ARBA" id="ARBA00023015"/>
    </source>
</evidence>
<dbReference type="InterPro" id="IPR046335">
    <property type="entry name" value="LacI/GalR-like_sensor"/>
</dbReference>
<dbReference type="InterPro" id="IPR010982">
    <property type="entry name" value="Lambda_DNA-bd_dom_sf"/>
</dbReference>
<dbReference type="InterPro" id="IPR028082">
    <property type="entry name" value="Peripla_BP_I"/>
</dbReference>
<dbReference type="Pfam" id="PF00356">
    <property type="entry name" value="LacI"/>
    <property type="match status" value="1"/>
</dbReference>
<dbReference type="RefSeq" id="WP_377430015.1">
    <property type="nucleotide sequence ID" value="NZ_JBHSPR010000048.1"/>
</dbReference>
<dbReference type="SMART" id="SM00354">
    <property type="entry name" value="HTH_LACI"/>
    <property type="match status" value="1"/>
</dbReference>
<dbReference type="CDD" id="cd06296">
    <property type="entry name" value="PBP1_CatR-like"/>
    <property type="match status" value="1"/>
</dbReference>
<feature type="domain" description="HTH lacI-type" evidence="4">
    <location>
        <begin position="18"/>
        <end position="63"/>
    </location>
</feature>
<dbReference type="Proteomes" id="UP001596203">
    <property type="component" value="Unassembled WGS sequence"/>
</dbReference>
<protein>
    <submittedName>
        <fullName evidence="5">LacI family DNA-binding transcriptional regulator</fullName>
    </submittedName>
</protein>
<sequence>MNVPGPDVPDSGRRRGGLTVARIAHLAGVSAPTVSKVLNGRRGVASDTRLRIEQVIQDHGYRRQEQSEPTTPVVEVVFQALDSLWALEIVRGVSEVVRPHGLAVAVSEMGGHLTPDEAWTRDVLARRPAGVVAVSARLTELQSRQLASRAVPLVIVDPSGEPAHQTPSVGATNWNGGLVAARHLLELGHRRIAMINGPDEFLCCRARLDGYRAGSDAAGMSLDPDLIRRAPLYVEGGFAEAHFLLALPDPPTAIFAANDLQALGVYEAARAAGVRIPQELSVVGFDDLPFGQWVGPALTTVRQPLLKMGATAAELVLALADGRKPEHDRIELATTLIVRDSTAPPAVSRPAVRRRRR</sequence>
<dbReference type="CDD" id="cd01392">
    <property type="entry name" value="HTH_LacI"/>
    <property type="match status" value="1"/>
</dbReference>
<dbReference type="Pfam" id="PF13377">
    <property type="entry name" value="Peripla_BP_3"/>
    <property type="match status" value="1"/>
</dbReference>
<keyword evidence="3" id="KW-0804">Transcription</keyword>
<dbReference type="EMBL" id="JBHSPR010000048">
    <property type="protein sequence ID" value="MFC6021609.1"/>
    <property type="molecule type" value="Genomic_DNA"/>
</dbReference>
<organism evidence="5 6">
    <name type="scientific">Plantactinospora solaniradicis</name>
    <dbReference type="NCBI Taxonomy" id="1723736"/>
    <lineage>
        <taxon>Bacteria</taxon>
        <taxon>Bacillati</taxon>
        <taxon>Actinomycetota</taxon>
        <taxon>Actinomycetes</taxon>
        <taxon>Micromonosporales</taxon>
        <taxon>Micromonosporaceae</taxon>
        <taxon>Plantactinospora</taxon>
    </lineage>
</organism>
<keyword evidence="1" id="KW-0805">Transcription regulation</keyword>
<reference evidence="6" key="1">
    <citation type="journal article" date="2019" name="Int. J. Syst. Evol. Microbiol.">
        <title>The Global Catalogue of Microorganisms (GCM) 10K type strain sequencing project: providing services to taxonomists for standard genome sequencing and annotation.</title>
        <authorList>
            <consortium name="The Broad Institute Genomics Platform"/>
            <consortium name="The Broad Institute Genome Sequencing Center for Infectious Disease"/>
            <person name="Wu L."/>
            <person name="Ma J."/>
        </authorList>
    </citation>
    <scope>NUCLEOTIDE SEQUENCE [LARGE SCALE GENOMIC DNA]</scope>
    <source>
        <strain evidence="6">ZS-35-S2</strain>
    </source>
</reference>
<evidence type="ECO:0000313" key="6">
    <source>
        <dbReference type="Proteomes" id="UP001596203"/>
    </source>
</evidence>
<dbReference type="GO" id="GO:0003677">
    <property type="term" value="F:DNA binding"/>
    <property type="evidence" value="ECO:0007669"/>
    <property type="project" value="UniProtKB-KW"/>
</dbReference>
<evidence type="ECO:0000256" key="2">
    <source>
        <dbReference type="ARBA" id="ARBA00023125"/>
    </source>
</evidence>
<keyword evidence="6" id="KW-1185">Reference proteome</keyword>
<dbReference type="SUPFAM" id="SSF47413">
    <property type="entry name" value="lambda repressor-like DNA-binding domains"/>
    <property type="match status" value="1"/>
</dbReference>
<evidence type="ECO:0000259" key="4">
    <source>
        <dbReference type="PROSITE" id="PS50932"/>
    </source>
</evidence>
<proteinExistence type="predicted"/>
<name>A0ABW1KKS5_9ACTN</name>
<dbReference type="Gene3D" id="3.40.50.2300">
    <property type="match status" value="2"/>
</dbReference>
<evidence type="ECO:0000313" key="5">
    <source>
        <dbReference type="EMBL" id="MFC6021609.1"/>
    </source>
</evidence>
<dbReference type="Gene3D" id="1.10.260.40">
    <property type="entry name" value="lambda repressor-like DNA-binding domains"/>
    <property type="match status" value="1"/>
</dbReference>
<dbReference type="PROSITE" id="PS50932">
    <property type="entry name" value="HTH_LACI_2"/>
    <property type="match status" value="1"/>
</dbReference>
<gene>
    <name evidence="5" type="ORF">ACFP2T_36255</name>
</gene>
<dbReference type="InterPro" id="IPR000843">
    <property type="entry name" value="HTH_LacI"/>
</dbReference>
<evidence type="ECO:0000256" key="3">
    <source>
        <dbReference type="ARBA" id="ARBA00023163"/>
    </source>
</evidence>
<comment type="caution">
    <text evidence="5">The sequence shown here is derived from an EMBL/GenBank/DDBJ whole genome shotgun (WGS) entry which is preliminary data.</text>
</comment>
<dbReference type="SUPFAM" id="SSF53822">
    <property type="entry name" value="Periplasmic binding protein-like I"/>
    <property type="match status" value="1"/>
</dbReference>
<accession>A0ABW1KKS5</accession>
<keyword evidence="2 5" id="KW-0238">DNA-binding</keyword>
<dbReference type="PANTHER" id="PTHR30146:SF153">
    <property type="entry name" value="LACTOSE OPERON REPRESSOR"/>
    <property type="match status" value="1"/>
</dbReference>
<dbReference type="PANTHER" id="PTHR30146">
    <property type="entry name" value="LACI-RELATED TRANSCRIPTIONAL REPRESSOR"/>
    <property type="match status" value="1"/>
</dbReference>